<sequence>MCRAESSPGPTRSTPRCRCTDKGDRPGYRFGCGLGAASRNPFHTGGTVPPVTSLEPPDHVRATFGLREVGPVALDDWDGAWRFGDVVLSPVADHARAAWSAKVRETLKVDGLRLARPVRATDGRYVVSGWRADTYLEGTPEPRHDEVVSVSLRLHKATAHLERPRFLVQPPVAPWVDVDVFVAADRAAWEAVPLRGLRAGGTLPTTSPDGQRSIELINQLATLRKPVQTPAQLVHGDLFGTVLFAGVFTPGLADITPYWRPAPWAAGVIVVDALSWGGADDGLLERWADLPEWPQMLLRAVMFRLAVHALHPRSTPEAFPGLARTADMVRLLL</sequence>
<organism evidence="1 2">
    <name type="scientific">Nocardia arthritidis</name>
    <dbReference type="NCBI Taxonomy" id="228602"/>
    <lineage>
        <taxon>Bacteria</taxon>
        <taxon>Bacillati</taxon>
        <taxon>Actinomycetota</taxon>
        <taxon>Actinomycetes</taxon>
        <taxon>Mycobacteriales</taxon>
        <taxon>Nocardiaceae</taxon>
        <taxon>Nocardia</taxon>
    </lineage>
</organism>
<dbReference type="InterPro" id="IPR013402">
    <property type="entry name" value="CHP02569"/>
</dbReference>
<name>A0A6G9YPN5_9NOCA</name>
<dbReference type="AlphaFoldDB" id="A0A6G9YPN5"/>
<evidence type="ECO:0000313" key="1">
    <source>
        <dbReference type="EMBL" id="QIS15174.1"/>
    </source>
</evidence>
<dbReference type="Proteomes" id="UP000503540">
    <property type="component" value="Chromosome"/>
</dbReference>
<protein>
    <submittedName>
        <fullName evidence="1">TIGR02569 family protein</fullName>
    </submittedName>
</protein>
<proteinExistence type="predicted"/>
<accession>A0A6G9YPN5</accession>
<reference evidence="1 2" key="1">
    <citation type="journal article" date="2019" name="ACS Chem. Biol.">
        <title>Identification and Mobilization of a Cryptic Antibiotic Biosynthesis Gene Locus from a Human-Pathogenic Nocardia Isolate.</title>
        <authorList>
            <person name="Herisse M."/>
            <person name="Ishida K."/>
            <person name="Porter J.L."/>
            <person name="Howden B."/>
            <person name="Hertweck C."/>
            <person name="Stinear T.P."/>
            <person name="Pidot S.J."/>
        </authorList>
    </citation>
    <scope>NUCLEOTIDE SEQUENCE [LARGE SCALE GENOMIC DNA]</scope>
    <source>
        <strain evidence="1 2">AUSMDU00012717</strain>
    </source>
</reference>
<gene>
    <name evidence="1" type="ORF">F5544_36730</name>
</gene>
<keyword evidence="2" id="KW-1185">Reference proteome</keyword>
<evidence type="ECO:0000313" key="2">
    <source>
        <dbReference type="Proteomes" id="UP000503540"/>
    </source>
</evidence>
<dbReference type="KEGG" id="nah:F5544_36730"/>
<dbReference type="EMBL" id="CP046172">
    <property type="protein sequence ID" value="QIS15174.1"/>
    <property type="molecule type" value="Genomic_DNA"/>
</dbReference>
<dbReference type="NCBIfam" id="TIGR02569">
    <property type="entry name" value="TIGR02569_actnb"/>
    <property type="match status" value="1"/>
</dbReference>